<organism evidence="6 7">
    <name type="scientific">Chrysochromulina tobinii</name>
    <dbReference type="NCBI Taxonomy" id="1460289"/>
    <lineage>
        <taxon>Eukaryota</taxon>
        <taxon>Haptista</taxon>
        <taxon>Haptophyta</taxon>
        <taxon>Prymnesiophyceae</taxon>
        <taxon>Prymnesiales</taxon>
        <taxon>Chrysochromulinaceae</taxon>
        <taxon>Chrysochromulina</taxon>
    </lineage>
</organism>
<keyword evidence="1" id="KW-0479">Metal-binding</keyword>
<dbReference type="SMART" id="SM00332">
    <property type="entry name" value="PP2Cc"/>
    <property type="match status" value="1"/>
</dbReference>
<keyword evidence="7" id="KW-1185">Reference proteome</keyword>
<dbReference type="SUPFAM" id="SSF81606">
    <property type="entry name" value="PP2C-like"/>
    <property type="match status" value="1"/>
</dbReference>
<dbReference type="AlphaFoldDB" id="A0A0M0JSG9"/>
<evidence type="ECO:0000259" key="5">
    <source>
        <dbReference type="PROSITE" id="PS51746"/>
    </source>
</evidence>
<reference evidence="7" key="1">
    <citation type="journal article" date="2015" name="PLoS Genet.">
        <title>Genome Sequence and Transcriptome Analyses of Chrysochromulina tobin: Metabolic Tools for Enhanced Algal Fitness in the Prominent Order Prymnesiales (Haptophyceae).</title>
        <authorList>
            <person name="Hovde B.T."/>
            <person name="Deodato C.R."/>
            <person name="Hunsperger H.M."/>
            <person name="Ryken S.A."/>
            <person name="Yost W."/>
            <person name="Jha R.K."/>
            <person name="Patterson J."/>
            <person name="Monnat R.J. Jr."/>
            <person name="Barlow S.B."/>
            <person name="Starkenburg S.R."/>
            <person name="Cattolico R.A."/>
        </authorList>
    </citation>
    <scope>NUCLEOTIDE SEQUENCE</scope>
    <source>
        <strain evidence="7">CCMP291</strain>
    </source>
</reference>
<dbReference type="InterPro" id="IPR015655">
    <property type="entry name" value="PP2C"/>
</dbReference>
<dbReference type="OrthoDB" id="10264738at2759"/>
<feature type="domain" description="PPM-type phosphatase" evidence="5">
    <location>
        <begin position="1"/>
        <end position="270"/>
    </location>
</feature>
<dbReference type="Pfam" id="PF00481">
    <property type="entry name" value="PP2C"/>
    <property type="match status" value="1"/>
</dbReference>
<dbReference type="EMBL" id="JWZX01002394">
    <property type="protein sequence ID" value="KOO29576.1"/>
    <property type="molecule type" value="Genomic_DNA"/>
</dbReference>
<evidence type="ECO:0000256" key="2">
    <source>
        <dbReference type="ARBA" id="ARBA00022801"/>
    </source>
</evidence>
<evidence type="ECO:0000256" key="3">
    <source>
        <dbReference type="ARBA" id="ARBA00022912"/>
    </source>
</evidence>
<evidence type="ECO:0000313" key="7">
    <source>
        <dbReference type="Proteomes" id="UP000037460"/>
    </source>
</evidence>
<dbReference type="PROSITE" id="PS01032">
    <property type="entry name" value="PPM_1"/>
    <property type="match status" value="1"/>
</dbReference>
<comment type="similarity">
    <text evidence="4">Belongs to the PP2C family.</text>
</comment>
<dbReference type="InterPro" id="IPR001932">
    <property type="entry name" value="PPM-type_phosphatase-like_dom"/>
</dbReference>
<evidence type="ECO:0000313" key="6">
    <source>
        <dbReference type="EMBL" id="KOO29576.1"/>
    </source>
</evidence>
<dbReference type="Gene3D" id="3.60.40.10">
    <property type="entry name" value="PPM-type phosphatase domain"/>
    <property type="match status" value="1"/>
</dbReference>
<evidence type="ECO:0000256" key="1">
    <source>
        <dbReference type="ARBA" id="ARBA00022723"/>
    </source>
</evidence>
<comment type="caution">
    <text evidence="6">The sequence shown here is derived from an EMBL/GenBank/DDBJ whole genome shotgun (WGS) entry which is preliminary data.</text>
</comment>
<accession>A0A0M0JSG9</accession>
<dbReference type="CDD" id="cd00143">
    <property type="entry name" value="PP2Cc"/>
    <property type="match status" value="1"/>
</dbReference>
<evidence type="ECO:0000256" key="4">
    <source>
        <dbReference type="RuleBase" id="RU003465"/>
    </source>
</evidence>
<keyword evidence="3 4" id="KW-0904">Protein phosphatase</keyword>
<dbReference type="InterPro" id="IPR036457">
    <property type="entry name" value="PPM-type-like_dom_sf"/>
</dbReference>
<dbReference type="PROSITE" id="PS51746">
    <property type="entry name" value="PPM_2"/>
    <property type="match status" value="1"/>
</dbReference>
<name>A0A0M0JSG9_9EUKA</name>
<dbReference type="PANTHER" id="PTHR47992">
    <property type="entry name" value="PROTEIN PHOSPHATASE"/>
    <property type="match status" value="1"/>
</dbReference>
<sequence length="271" mass="29158">MSGGDRKGSTRDDLTAAAGGDAIFGVYDGHGQHGHHVSRFIKERLALELGQLGDAQLRDDTAAARELAMAHHRANEALKKSGIDCSLSGSTAITCLKRGRRLLVANVGDSRAVLGRATADGRVEAHDLSVDQKPDHPIERARIEGGGGHVHPSIVPGAGYVGPARVWDPSRRFGLACARAMGDTLYYGPNRSGVIAEPEVASYRLDQNDKHIIIGSDGLWDRLSSQEAVEIVRSCPSVEHASERLTQLARERWRRHGPVADDITAVVVSFQ</sequence>
<dbReference type="GO" id="GO:0046872">
    <property type="term" value="F:metal ion binding"/>
    <property type="evidence" value="ECO:0007669"/>
    <property type="project" value="UniProtKB-KW"/>
</dbReference>
<dbReference type="GO" id="GO:0004722">
    <property type="term" value="F:protein serine/threonine phosphatase activity"/>
    <property type="evidence" value="ECO:0007669"/>
    <property type="project" value="InterPro"/>
</dbReference>
<dbReference type="InterPro" id="IPR000222">
    <property type="entry name" value="PP2C_BS"/>
</dbReference>
<keyword evidence="2 4" id="KW-0378">Hydrolase</keyword>
<gene>
    <name evidence="6" type="ORF">Ctob_008138</name>
</gene>
<dbReference type="Proteomes" id="UP000037460">
    <property type="component" value="Unassembled WGS sequence"/>
</dbReference>
<protein>
    <recommendedName>
        <fullName evidence="5">PPM-type phosphatase domain-containing protein</fullName>
    </recommendedName>
</protein>
<proteinExistence type="inferred from homology"/>